<accession>A0A934NCQ0</accession>
<name>A0A934NCQ0_9BACT</name>
<dbReference type="EMBL" id="JAEKNQ010000015">
    <property type="protein sequence ID" value="MBJ7602149.1"/>
    <property type="molecule type" value="Genomic_DNA"/>
</dbReference>
<feature type="non-terminal residue" evidence="1">
    <location>
        <position position="136"/>
    </location>
</feature>
<proteinExistence type="predicted"/>
<reference evidence="1 2" key="1">
    <citation type="submission" date="2020-10" db="EMBL/GenBank/DDBJ databases">
        <title>Ca. Dormibacterota MAGs.</title>
        <authorList>
            <person name="Montgomery K."/>
        </authorList>
    </citation>
    <scope>NUCLEOTIDE SEQUENCE [LARGE SCALE GENOMIC DNA]</scope>
    <source>
        <strain evidence="1">SC8811_S16_3</strain>
    </source>
</reference>
<keyword evidence="1" id="KW-0255">Endonuclease</keyword>
<dbReference type="GO" id="GO:0004519">
    <property type="term" value="F:endonuclease activity"/>
    <property type="evidence" value="ECO:0007669"/>
    <property type="project" value="UniProtKB-KW"/>
</dbReference>
<dbReference type="AlphaFoldDB" id="A0A934NCQ0"/>
<dbReference type="Proteomes" id="UP000620075">
    <property type="component" value="Unassembled WGS sequence"/>
</dbReference>
<organism evidence="1 2">
    <name type="scientific">Candidatus Dormiibacter inghamiae</name>
    <dbReference type="NCBI Taxonomy" id="3127013"/>
    <lineage>
        <taxon>Bacteria</taxon>
        <taxon>Bacillati</taxon>
        <taxon>Candidatus Dormiibacterota</taxon>
        <taxon>Candidatus Dormibacteria</taxon>
        <taxon>Candidatus Dormibacterales</taxon>
        <taxon>Candidatus Dormibacteraceae</taxon>
        <taxon>Candidatus Dormiibacter</taxon>
    </lineage>
</organism>
<evidence type="ECO:0000313" key="1">
    <source>
        <dbReference type="EMBL" id="MBJ7602149.1"/>
    </source>
</evidence>
<gene>
    <name evidence="1" type="ORF">JF888_02980</name>
</gene>
<sequence length="136" mass="14448">MEGPLCNDPADEPEAHALCELAAHIHAATAEFSERVAAFDLRNAWGGAGIRSCAHWLSIYAGFDFPTGRGLIAVGAALGALPLTRAAFRTGELSLDKARALASVATAADEEGWVELGRELTAGQLSRICRLYRQAR</sequence>
<keyword evidence="1" id="KW-0540">Nuclease</keyword>
<comment type="caution">
    <text evidence="1">The sequence shown here is derived from an EMBL/GenBank/DDBJ whole genome shotgun (WGS) entry which is preliminary data.</text>
</comment>
<evidence type="ECO:0000313" key="2">
    <source>
        <dbReference type="Proteomes" id="UP000620075"/>
    </source>
</evidence>
<protein>
    <submittedName>
        <fullName evidence="1">HNH endonuclease</fullName>
    </submittedName>
</protein>
<keyword evidence="1" id="KW-0378">Hydrolase</keyword>